<feature type="transmembrane region" description="Helical" evidence="7">
    <location>
        <begin position="289"/>
        <end position="309"/>
    </location>
</feature>
<feature type="transmembrane region" description="Helical" evidence="7">
    <location>
        <begin position="397"/>
        <end position="417"/>
    </location>
</feature>
<evidence type="ECO:0000256" key="5">
    <source>
        <dbReference type="ARBA" id="ARBA00022989"/>
    </source>
</evidence>
<dbReference type="InterPro" id="IPR002528">
    <property type="entry name" value="MATE_fam"/>
</dbReference>
<feature type="transmembrane region" description="Helical" evidence="7">
    <location>
        <begin position="21"/>
        <end position="40"/>
    </location>
</feature>
<keyword evidence="2" id="KW-0813">Transport</keyword>
<feature type="transmembrane region" description="Helical" evidence="7">
    <location>
        <begin position="101"/>
        <end position="122"/>
    </location>
</feature>
<dbReference type="RefSeq" id="WP_141446196.1">
    <property type="nucleotide sequence ID" value="NZ_CP041217.1"/>
</dbReference>
<dbReference type="PANTHER" id="PTHR43549">
    <property type="entry name" value="MULTIDRUG RESISTANCE PROTEIN YPNP-RELATED"/>
    <property type="match status" value="1"/>
</dbReference>
<dbReference type="Pfam" id="PF01554">
    <property type="entry name" value="MatE"/>
    <property type="match status" value="2"/>
</dbReference>
<evidence type="ECO:0000256" key="4">
    <source>
        <dbReference type="ARBA" id="ARBA00022692"/>
    </source>
</evidence>
<evidence type="ECO:0000256" key="6">
    <source>
        <dbReference type="ARBA" id="ARBA00023136"/>
    </source>
</evidence>
<keyword evidence="6 7" id="KW-0472">Membrane</keyword>
<dbReference type="InterPro" id="IPR052031">
    <property type="entry name" value="Membrane_Transporter-Flippase"/>
</dbReference>
<feature type="transmembrane region" description="Helical" evidence="7">
    <location>
        <begin position="363"/>
        <end position="385"/>
    </location>
</feature>
<feature type="transmembrane region" description="Helical" evidence="7">
    <location>
        <begin position="423"/>
        <end position="445"/>
    </location>
</feature>
<dbReference type="EMBL" id="CP041217">
    <property type="protein sequence ID" value="QDH19809.1"/>
    <property type="molecule type" value="Genomic_DNA"/>
</dbReference>
<keyword evidence="9" id="KW-1185">Reference proteome</keyword>
<dbReference type="PIRSF" id="PIRSF006603">
    <property type="entry name" value="DinF"/>
    <property type="match status" value="1"/>
</dbReference>
<dbReference type="Proteomes" id="UP000316968">
    <property type="component" value="Chromosome"/>
</dbReference>
<dbReference type="AlphaFoldDB" id="A0A4Y6UQ85"/>
<feature type="transmembrane region" description="Helical" evidence="7">
    <location>
        <begin position="330"/>
        <end position="351"/>
    </location>
</feature>
<evidence type="ECO:0000256" key="1">
    <source>
        <dbReference type="ARBA" id="ARBA00004651"/>
    </source>
</evidence>
<organism evidence="8 9">
    <name type="scientific">Saccharibacillus brassicae</name>
    <dbReference type="NCBI Taxonomy" id="2583377"/>
    <lineage>
        <taxon>Bacteria</taxon>
        <taxon>Bacillati</taxon>
        <taxon>Bacillota</taxon>
        <taxon>Bacilli</taxon>
        <taxon>Bacillales</taxon>
        <taxon>Paenibacillaceae</taxon>
        <taxon>Saccharibacillus</taxon>
    </lineage>
</organism>
<proteinExistence type="predicted"/>
<evidence type="ECO:0000256" key="2">
    <source>
        <dbReference type="ARBA" id="ARBA00022448"/>
    </source>
</evidence>
<dbReference type="GO" id="GO:0042910">
    <property type="term" value="F:xenobiotic transmembrane transporter activity"/>
    <property type="evidence" value="ECO:0007669"/>
    <property type="project" value="InterPro"/>
</dbReference>
<protein>
    <submittedName>
        <fullName evidence="8">MATE family efflux transporter</fullName>
    </submittedName>
</protein>
<dbReference type="GO" id="GO:0015297">
    <property type="term" value="F:antiporter activity"/>
    <property type="evidence" value="ECO:0007669"/>
    <property type="project" value="InterPro"/>
</dbReference>
<sequence>MKAQEQMLKGIFEGPIVPIMIRIALPILIGNLLNYVYLVIDTYYIAMIDPKSSALLAGTGLLFPLFFVFEAIASSLAVGLSTVTGRLIGERKFEECKSLGISGFIMAMVLGIPFILVCYLFGPELIDMLAGDGLSSEAKAYGLEFLYSLAPGLIFMILIQVYGGILLGEGLTHVLAIAFTLMTVINLILDPIMIFGLGMGVTGAGLSTTIAMCFAFLYVMRFLKKGKSRIPLNFRFSMFNKRIVKEIVRIGLPQLLMTVSIYSITIIYNKIITTNFSENAMNAWTLTGRIDQVLIIPIIAIAGATMVFVSQNYGRNKLDRIKKALNVSMLFVFGISTVIAAFYVLVAPWLFARFTSIPEVVELATQQALIISFTFGFMAITWTICSFFQATGRPMPAVIIMYIRVILIIGLGLYFIYELDMGLNGIFISMVIGNIVTLPISFLWIKGHLKKVKFTSIFDNQSSVPSEKRV</sequence>
<dbReference type="PANTHER" id="PTHR43549:SF3">
    <property type="entry name" value="MULTIDRUG RESISTANCE PROTEIN YPNP-RELATED"/>
    <property type="match status" value="1"/>
</dbReference>
<dbReference type="OrthoDB" id="9776324at2"/>
<evidence type="ECO:0000256" key="3">
    <source>
        <dbReference type="ARBA" id="ARBA00022475"/>
    </source>
</evidence>
<evidence type="ECO:0000256" key="7">
    <source>
        <dbReference type="SAM" id="Phobius"/>
    </source>
</evidence>
<gene>
    <name evidence="8" type="ORF">FFV09_02355</name>
</gene>
<feature type="transmembrane region" description="Helical" evidence="7">
    <location>
        <begin position="247"/>
        <end position="269"/>
    </location>
</feature>
<feature type="transmembrane region" description="Helical" evidence="7">
    <location>
        <begin position="60"/>
        <end position="80"/>
    </location>
</feature>
<keyword evidence="3" id="KW-1003">Cell membrane</keyword>
<reference evidence="8 9" key="1">
    <citation type="submission" date="2019-06" db="EMBL/GenBank/DDBJ databases">
        <title>Saccharibacillus brassicae sp. nov., an endophytic bacterium isolated from Chinese cabbage seeds (Brassica pekinensis).</title>
        <authorList>
            <person name="Jiang L."/>
            <person name="Lee J."/>
            <person name="Kim S.W."/>
        </authorList>
    </citation>
    <scope>NUCLEOTIDE SEQUENCE [LARGE SCALE GENOMIC DNA]</scope>
    <source>
        <strain evidence="9">KCTC 43072 / ATSA2</strain>
    </source>
</reference>
<evidence type="ECO:0000313" key="8">
    <source>
        <dbReference type="EMBL" id="QDH19809.1"/>
    </source>
</evidence>
<feature type="transmembrane region" description="Helical" evidence="7">
    <location>
        <begin position="142"/>
        <end position="163"/>
    </location>
</feature>
<dbReference type="InterPro" id="IPR048279">
    <property type="entry name" value="MdtK-like"/>
</dbReference>
<keyword evidence="5 7" id="KW-1133">Transmembrane helix</keyword>
<feature type="transmembrane region" description="Helical" evidence="7">
    <location>
        <begin position="170"/>
        <end position="189"/>
    </location>
</feature>
<name>A0A4Y6UQ85_SACBS</name>
<evidence type="ECO:0000313" key="9">
    <source>
        <dbReference type="Proteomes" id="UP000316968"/>
    </source>
</evidence>
<accession>A0A4Y6UQ85</accession>
<comment type="subcellular location">
    <subcellularLocation>
        <location evidence="1">Cell membrane</location>
        <topology evidence="1">Multi-pass membrane protein</topology>
    </subcellularLocation>
</comment>
<dbReference type="GO" id="GO:0005886">
    <property type="term" value="C:plasma membrane"/>
    <property type="evidence" value="ECO:0007669"/>
    <property type="project" value="UniProtKB-SubCell"/>
</dbReference>
<feature type="transmembrane region" description="Helical" evidence="7">
    <location>
        <begin position="195"/>
        <end position="219"/>
    </location>
</feature>
<keyword evidence="4 7" id="KW-0812">Transmembrane</keyword>
<dbReference type="NCBIfam" id="TIGR00797">
    <property type="entry name" value="matE"/>
    <property type="match status" value="1"/>
</dbReference>
<dbReference type="KEGG" id="saca:FFV09_02355"/>